<reference evidence="2" key="1">
    <citation type="journal article" date="2022" name="bioRxiv">
        <title>Sequencing and chromosome-scale assembly of the giantPleurodeles waltlgenome.</title>
        <authorList>
            <person name="Brown T."/>
            <person name="Elewa A."/>
            <person name="Iarovenko S."/>
            <person name="Subramanian E."/>
            <person name="Araus A.J."/>
            <person name="Petzold A."/>
            <person name="Susuki M."/>
            <person name="Suzuki K.-i.T."/>
            <person name="Hayashi T."/>
            <person name="Toyoda A."/>
            <person name="Oliveira C."/>
            <person name="Osipova E."/>
            <person name="Leigh N.D."/>
            <person name="Simon A."/>
            <person name="Yun M.H."/>
        </authorList>
    </citation>
    <scope>NUCLEOTIDE SEQUENCE</scope>
    <source>
        <strain evidence="2">20211129_DDA</strain>
        <tissue evidence="2">Liver</tissue>
    </source>
</reference>
<dbReference type="EMBL" id="JANPWB010000009">
    <property type="protein sequence ID" value="KAJ1152289.1"/>
    <property type="molecule type" value="Genomic_DNA"/>
</dbReference>
<comment type="caution">
    <text evidence="2">The sequence shown here is derived from an EMBL/GenBank/DDBJ whole genome shotgun (WGS) entry which is preliminary data.</text>
</comment>
<evidence type="ECO:0000313" key="3">
    <source>
        <dbReference type="Proteomes" id="UP001066276"/>
    </source>
</evidence>
<dbReference type="AlphaFoldDB" id="A0AAV7RJ48"/>
<proteinExistence type="predicted"/>
<gene>
    <name evidence="2" type="ORF">NDU88_005065</name>
</gene>
<dbReference type="Proteomes" id="UP001066276">
    <property type="component" value="Chromosome 5"/>
</dbReference>
<organism evidence="2 3">
    <name type="scientific">Pleurodeles waltl</name>
    <name type="common">Iberian ribbed newt</name>
    <dbReference type="NCBI Taxonomy" id="8319"/>
    <lineage>
        <taxon>Eukaryota</taxon>
        <taxon>Metazoa</taxon>
        <taxon>Chordata</taxon>
        <taxon>Craniata</taxon>
        <taxon>Vertebrata</taxon>
        <taxon>Euteleostomi</taxon>
        <taxon>Amphibia</taxon>
        <taxon>Batrachia</taxon>
        <taxon>Caudata</taxon>
        <taxon>Salamandroidea</taxon>
        <taxon>Salamandridae</taxon>
        <taxon>Pleurodelinae</taxon>
        <taxon>Pleurodeles</taxon>
    </lineage>
</organism>
<name>A0AAV7RJ48_PLEWA</name>
<protein>
    <submittedName>
        <fullName evidence="2">Uncharacterized protein</fullName>
    </submittedName>
</protein>
<accession>A0AAV7RJ48</accession>
<keyword evidence="3" id="KW-1185">Reference proteome</keyword>
<evidence type="ECO:0000256" key="1">
    <source>
        <dbReference type="SAM" id="MobiDB-lite"/>
    </source>
</evidence>
<sequence>MTLAAAYTLADWSRVSPLVDLHRRTDSRPARRPCRRSSGPADDARGGRSLLIVLCPTRRCLQEWAYTLLTNNLHVRLSPLVHVPRLPCLLGGGASEVLLCPEAWSCCSIPGVGLPE</sequence>
<evidence type="ECO:0000313" key="2">
    <source>
        <dbReference type="EMBL" id="KAJ1152289.1"/>
    </source>
</evidence>
<feature type="region of interest" description="Disordered" evidence="1">
    <location>
        <begin position="24"/>
        <end position="46"/>
    </location>
</feature>